<feature type="compositionally biased region" description="Basic and acidic residues" evidence="3">
    <location>
        <begin position="660"/>
        <end position="673"/>
    </location>
</feature>
<feature type="region of interest" description="Disordered" evidence="3">
    <location>
        <begin position="1388"/>
        <end position="1476"/>
    </location>
</feature>
<keyword evidence="6" id="KW-1185">Reference proteome</keyword>
<protein>
    <submittedName>
        <fullName evidence="5">DUF1709-domain-containing protein</fullName>
    </submittedName>
</protein>
<name>A0A8E2E6T6_9PEZI</name>
<feature type="compositionally biased region" description="Basic and acidic residues" evidence="3">
    <location>
        <begin position="1466"/>
        <end position="1476"/>
    </location>
</feature>
<evidence type="ECO:0000259" key="4">
    <source>
        <dbReference type="PROSITE" id="PS50003"/>
    </source>
</evidence>
<evidence type="ECO:0000256" key="2">
    <source>
        <dbReference type="ARBA" id="ARBA00023306"/>
    </source>
</evidence>
<feature type="compositionally biased region" description="Polar residues" evidence="3">
    <location>
        <begin position="1307"/>
        <end position="1316"/>
    </location>
</feature>
<dbReference type="PANTHER" id="PTHR36100">
    <property type="entry name" value="BUD SITE SELECTION PROTEIN 4"/>
    <property type="match status" value="1"/>
</dbReference>
<feature type="compositionally biased region" description="Low complexity" evidence="3">
    <location>
        <begin position="180"/>
        <end position="195"/>
    </location>
</feature>
<feature type="compositionally biased region" description="Polar residues" evidence="3">
    <location>
        <begin position="207"/>
        <end position="229"/>
    </location>
</feature>
<dbReference type="SUPFAM" id="SSF50729">
    <property type="entry name" value="PH domain-like"/>
    <property type="match status" value="1"/>
</dbReference>
<dbReference type="InterPro" id="IPR011993">
    <property type="entry name" value="PH-like_dom_sf"/>
</dbReference>
<feature type="compositionally biased region" description="Polar residues" evidence="3">
    <location>
        <begin position="1079"/>
        <end position="1099"/>
    </location>
</feature>
<feature type="region of interest" description="Disordered" evidence="3">
    <location>
        <begin position="528"/>
        <end position="578"/>
    </location>
</feature>
<feature type="region of interest" description="Disordered" evidence="3">
    <location>
        <begin position="613"/>
        <end position="685"/>
    </location>
</feature>
<feature type="region of interest" description="Disordered" evidence="3">
    <location>
        <begin position="895"/>
        <end position="978"/>
    </location>
</feature>
<feature type="compositionally biased region" description="Basic and acidic residues" evidence="3">
    <location>
        <begin position="162"/>
        <end position="179"/>
    </location>
</feature>
<dbReference type="InterPro" id="IPR012966">
    <property type="entry name" value="AHD"/>
</dbReference>
<keyword evidence="1" id="KW-0132">Cell division</keyword>
<feature type="compositionally biased region" description="Basic residues" evidence="3">
    <location>
        <begin position="247"/>
        <end position="257"/>
    </location>
</feature>
<reference evidence="5 6" key="1">
    <citation type="journal article" date="2016" name="Nat. Commun.">
        <title>Ectomycorrhizal ecology is imprinted in the genome of the dominant symbiotic fungus Cenococcum geophilum.</title>
        <authorList>
            <consortium name="DOE Joint Genome Institute"/>
            <person name="Peter M."/>
            <person name="Kohler A."/>
            <person name="Ohm R.A."/>
            <person name="Kuo A."/>
            <person name="Krutzmann J."/>
            <person name="Morin E."/>
            <person name="Arend M."/>
            <person name="Barry K.W."/>
            <person name="Binder M."/>
            <person name="Choi C."/>
            <person name="Clum A."/>
            <person name="Copeland A."/>
            <person name="Grisel N."/>
            <person name="Haridas S."/>
            <person name="Kipfer T."/>
            <person name="LaButti K."/>
            <person name="Lindquist E."/>
            <person name="Lipzen A."/>
            <person name="Maire R."/>
            <person name="Meier B."/>
            <person name="Mihaltcheva S."/>
            <person name="Molinier V."/>
            <person name="Murat C."/>
            <person name="Poggeler S."/>
            <person name="Quandt C.A."/>
            <person name="Sperisen C."/>
            <person name="Tritt A."/>
            <person name="Tisserant E."/>
            <person name="Crous P.W."/>
            <person name="Henrissat B."/>
            <person name="Nehls U."/>
            <person name="Egli S."/>
            <person name="Spatafora J.W."/>
            <person name="Grigoriev I.V."/>
            <person name="Martin F.M."/>
        </authorList>
    </citation>
    <scope>NUCLEOTIDE SEQUENCE [LARGE SCALE GENOMIC DNA]</scope>
    <source>
        <strain evidence="5 6">CBS 459.81</strain>
    </source>
</reference>
<evidence type="ECO:0000313" key="6">
    <source>
        <dbReference type="Proteomes" id="UP000250266"/>
    </source>
</evidence>
<feature type="compositionally biased region" description="Basic and acidic residues" evidence="3">
    <location>
        <begin position="838"/>
        <end position="850"/>
    </location>
</feature>
<feature type="compositionally biased region" description="Basic and acidic residues" evidence="3">
    <location>
        <begin position="299"/>
        <end position="311"/>
    </location>
</feature>
<feature type="compositionally biased region" description="Basic and acidic residues" evidence="3">
    <location>
        <begin position="1110"/>
        <end position="1133"/>
    </location>
</feature>
<evidence type="ECO:0000256" key="3">
    <source>
        <dbReference type="SAM" id="MobiDB-lite"/>
    </source>
</evidence>
<feature type="region of interest" description="Disordered" evidence="3">
    <location>
        <begin position="723"/>
        <end position="850"/>
    </location>
</feature>
<evidence type="ECO:0000313" key="5">
    <source>
        <dbReference type="EMBL" id="OCK78441.1"/>
    </source>
</evidence>
<dbReference type="SMART" id="SM00233">
    <property type="entry name" value="PH"/>
    <property type="match status" value="1"/>
</dbReference>
<feature type="region of interest" description="Disordered" evidence="3">
    <location>
        <begin position="1"/>
        <end position="135"/>
    </location>
</feature>
<dbReference type="OrthoDB" id="2123378at2759"/>
<feature type="compositionally biased region" description="Polar residues" evidence="3">
    <location>
        <begin position="277"/>
        <end position="290"/>
    </location>
</feature>
<feature type="region of interest" description="Disordered" evidence="3">
    <location>
        <begin position="148"/>
        <end position="441"/>
    </location>
</feature>
<evidence type="ECO:0000256" key="1">
    <source>
        <dbReference type="ARBA" id="ARBA00022618"/>
    </source>
</evidence>
<accession>A0A8E2E6T6</accession>
<dbReference type="GO" id="GO:0051301">
    <property type="term" value="P:cell division"/>
    <property type="evidence" value="ECO:0007669"/>
    <property type="project" value="UniProtKB-KW"/>
</dbReference>
<feature type="region of interest" description="Disordered" evidence="3">
    <location>
        <begin position="1071"/>
        <end position="1136"/>
    </location>
</feature>
<dbReference type="Pfam" id="PF00169">
    <property type="entry name" value="PH"/>
    <property type="match status" value="1"/>
</dbReference>
<dbReference type="InterPro" id="IPR052007">
    <property type="entry name" value="Bud4"/>
</dbReference>
<feature type="region of interest" description="Disordered" evidence="3">
    <location>
        <begin position="1304"/>
        <end position="1325"/>
    </location>
</feature>
<dbReference type="Pfam" id="PF08174">
    <property type="entry name" value="Anillin"/>
    <property type="match status" value="1"/>
</dbReference>
<gene>
    <name evidence="5" type="ORF">K432DRAFT_356785</name>
</gene>
<dbReference type="Gene3D" id="2.30.29.30">
    <property type="entry name" value="Pleckstrin-homology domain (PH domain)/Phosphotyrosine-binding domain (PTB)"/>
    <property type="match status" value="1"/>
</dbReference>
<keyword evidence="2" id="KW-0131">Cell cycle</keyword>
<dbReference type="EMBL" id="KV745059">
    <property type="protein sequence ID" value="OCK78441.1"/>
    <property type="molecule type" value="Genomic_DNA"/>
</dbReference>
<proteinExistence type="predicted"/>
<feature type="compositionally biased region" description="Polar residues" evidence="3">
    <location>
        <begin position="12"/>
        <end position="31"/>
    </location>
</feature>
<dbReference type="GO" id="GO:0005525">
    <property type="term" value="F:GTP binding"/>
    <property type="evidence" value="ECO:0007669"/>
    <property type="project" value="TreeGrafter"/>
</dbReference>
<feature type="compositionally biased region" description="Polar residues" evidence="3">
    <location>
        <begin position="392"/>
        <end position="407"/>
    </location>
</feature>
<dbReference type="FunFam" id="2.30.29.30:FF:000311">
    <property type="entry name" value="GTP binding protein (Bud4)"/>
    <property type="match status" value="1"/>
</dbReference>
<dbReference type="InterPro" id="IPR001849">
    <property type="entry name" value="PH_domain"/>
</dbReference>
<feature type="domain" description="PH" evidence="4">
    <location>
        <begin position="1250"/>
        <end position="1370"/>
    </location>
</feature>
<feature type="compositionally biased region" description="Low complexity" evidence="3">
    <location>
        <begin position="59"/>
        <end position="72"/>
    </location>
</feature>
<dbReference type="CDD" id="cd13278">
    <property type="entry name" value="PH_Bud4"/>
    <property type="match status" value="1"/>
</dbReference>
<organism evidence="5 6">
    <name type="scientific">Lepidopterella palustris CBS 459.81</name>
    <dbReference type="NCBI Taxonomy" id="1314670"/>
    <lineage>
        <taxon>Eukaryota</taxon>
        <taxon>Fungi</taxon>
        <taxon>Dikarya</taxon>
        <taxon>Ascomycota</taxon>
        <taxon>Pezizomycotina</taxon>
        <taxon>Dothideomycetes</taxon>
        <taxon>Pleosporomycetidae</taxon>
        <taxon>Mytilinidiales</taxon>
        <taxon>Argynnaceae</taxon>
        <taxon>Lepidopterella</taxon>
    </lineage>
</organism>
<dbReference type="Proteomes" id="UP000250266">
    <property type="component" value="Unassembled WGS sequence"/>
</dbReference>
<feature type="compositionally biased region" description="Basic and acidic residues" evidence="3">
    <location>
        <begin position="752"/>
        <end position="765"/>
    </location>
</feature>
<dbReference type="PANTHER" id="PTHR36100:SF1">
    <property type="entry name" value="BUD SITE SELECTION PROTEIN 4"/>
    <property type="match status" value="1"/>
</dbReference>
<sequence>MPSEAVHPLRINKTTPFSSPSKMSGSASQRPLSEIGSTERRRNSPSFNQTTKKMMLTRDSSPFDSSPFSNSPRLFWKERDPTSPGRFGSENEFERDQSLSPKRSSIENLKKASRVKNSSMFAREQKNEYDPTSLPVVERPLAAGRPLSVQVQGNAYGGRGLDGLRKHNEEFKGHRRGESLSKIPLLSPSKSPAKLNGIAPASASPAKEQSSPTKSSLSNNGRFSVTSQAYDPESSIWSEDEEQLKHPTPRPLRRHAKSVTFDAAPPTINEYEMVTPDPSSVASGSRQGSYDSEEDFDDSFERGLSMDHDDSFDASLEDTDKTPVVLPEDWRHMSPEVANTSLADTFEDPFDGRDNSPMPSAKPNGVVKTDARHGSTNSEGESRPLPPLPPIQSANNGRGRRNSSIGLSSAVERASGAHRSLPTPPRAAGVSKSDILNMRDPSMSLEDRLRLMGLEDRNTDTPTQESHDKSLLISTSPKKEHGLGIQVDEDPVHDVDESELDSFKVPRISRESILRRVKSRNFDEYDYDYSSARSSPERSYGDLADLDPDVPIPSREASSNFEAEVPDVPTKGESDGDSIVDAYSMTEMYSPERSQSCMDDYDRETSVIHHKVKEEILDEEDDASQYSPQPAGEEEQQKSNSTIESDGPPTPTPEDYLTPEPEKSETVEQKHTTLPDFGSFLGDDDFNLKMESYMTPSLASVPKPALHEPVLNLGAMHEFLRRPITPEEQPQAPTLPCQGSDGEDEPGTPDSVIRRPMIEPPERDSPAVPEPIATIKAPGAKLKTRPSLTPADAATMAAARRQVSGERPPPIPERSPNRRSMSLDIVNTSEYEENSDSSNKENTSHREDNTLKLEIPVMGISDDLSIGLDKEFDRVIEAQKKGYLMRQNTKVVVASSRQFSDEQPPMSPTGEGPTPAARGTRSANSSPQKPSAERKPAWTTEPWNGKVRRKSVRQTSGGPRKAPSGSAPPLPGQESNVQGGLSTLVEDQMMAGEELEDGMERGRLFVKVVGIKDLDLPLPKTEPTWFQLTLDNGLHCVTTAWLELGRNAPIGQEFELVVLDDLEFQLTLQTKLESPPQPQQQIMTSPTKAVSPKKSQSAFSRLLASPKKRREQDRKLQEENERAAQRERQEMQAKRASRAQTAWDLLHDLVGPDGSFARAYVCLKNHESQAFGRPFNVDIPCFNEWAVDDSGVSSVKSKRGAVVRRPPYRVGKLSLQLLYVPKPKGAKDEDMPKSMNACIRELKEAEEIKDRSWEGPLSQQGGDCPYWRRRFFRLNGTKLTAYHEATRQPRATINLAKASKLIDDRSTLTQPTQTKNGSRRKSGFAEEEEGYMFVEEGFRIRFANGEVIDFYADNAKQKEGWMKVLAETVGKDVAGSKAWTEMVLEKERKDRATKTEAQATQLGQAKAVKEHAANAQRPRSQPQHHERAGSRSAPSSPQKWNNHEVAQQAPPPIEKSPRHASPRGSSRRDQVRSMIF</sequence>
<dbReference type="PROSITE" id="PS50003">
    <property type="entry name" value="PH_DOMAIN"/>
    <property type="match status" value="1"/>
</dbReference>